<evidence type="ECO:0000313" key="4">
    <source>
        <dbReference type="EMBL" id="GAA3949384.1"/>
    </source>
</evidence>
<evidence type="ECO:0000259" key="3">
    <source>
        <dbReference type="Pfam" id="PF02885"/>
    </source>
</evidence>
<keyword evidence="5" id="KW-1185">Reference proteome</keyword>
<dbReference type="RefSeq" id="WP_344803071.1">
    <property type="nucleotide sequence ID" value="NZ_BAABBO010000001.1"/>
</dbReference>
<evidence type="ECO:0000256" key="1">
    <source>
        <dbReference type="ARBA" id="ARBA00022676"/>
    </source>
</evidence>
<dbReference type="PANTHER" id="PTHR43285:SF4">
    <property type="entry name" value="TRANSFERASE"/>
    <property type="match status" value="1"/>
</dbReference>
<dbReference type="Pfam" id="PF02885">
    <property type="entry name" value="Glycos_trans_3N"/>
    <property type="match status" value="1"/>
</dbReference>
<gene>
    <name evidence="4" type="ORF">GCM10022278_05700</name>
</gene>
<organism evidence="4 5">
    <name type="scientific">Allohahella marinimesophila</name>
    <dbReference type="NCBI Taxonomy" id="1054972"/>
    <lineage>
        <taxon>Bacteria</taxon>
        <taxon>Pseudomonadati</taxon>
        <taxon>Pseudomonadota</taxon>
        <taxon>Gammaproteobacteria</taxon>
        <taxon>Oceanospirillales</taxon>
        <taxon>Hahellaceae</taxon>
        <taxon>Allohahella</taxon>
    </lineage>
</organism>
<keyword evidence="1" id="KW-0328">Glycosyltransferase</keyword>
<dbReference type="SUPFAM" id="SSF52418">
    <property type="entry name" value="Nucleoside phosphorylase/phosphoribosyltransferase catalytic domain"/>
    <property type="match status" value="1"/>
</dbReference>
<dbReference type="InterPro" id="IPR036320">
    <property type="entry name" value="Glycosyl_Trfase_fam3_N_dom_sf"/>
</dbReference>
<dbReference type="InterPro" id="IPR005940">
    <property type="entry name" value="Anthranilate_Pribosyl_Tfrase"/>
</dbReference>
<dbReference type="NCBIfam" id="NF006564">
    <property type="entry name" value="PRK09071.1"/>
    <property type="match status" value="1"/>
</dbReference>
<name>A0ABP7NNQ8_9GAMM</name>
<dbReference type="Gene3D" id="3.40.1030.10">
    <property type="entry name" value="Nucleoside phosphorylase/phosphoribosyltransferase catalytic domain"/>
    <property type="match status" value="1"/>
</dbReference>
<reference evidence="5" key="1">
    <citation type="journal article" date="2019" name="Int. J. Syst. Evol. Microbiol.">
        <title>The Global Catalogue of Microorganisms (GCM) 10K type strain sequencing project: providing services to taxonomists for standard genome sequencing and annotation.</title>
        <authorList>
            <consortium name="The Broad Institute Genomics Platform"/>
            <consortium name="The Broad Institute Genome Sequencing Center for Infectious Disease"/>
            <person name="Wu L."/>
            <person name="Ma J."/>
        </authorList>
    </citation>
    <scope>NUCLEOTIDE SEQUENCE [LARGE SCALE GENOMIC DNA]</scope>
    <source>
        <strain evidence="5">JCM 17555</strain>
    </source>
</reference>
<sequence>MDSTDSNSAVTKTNFLERNEHSFAQYIRILGKGKRGTRSFSREEACAAMGQILDGQVLDLQLGAFLMLLRVKEETPDEIAGFVEAAQIELDTRTHNAFTDIPVDLDWSSYAGKRRHVPWFLLSIKALASAGHRIFVHGAAGHTHGRLYTQDLAASLHIPLASDPGEAASALDKYNCVFMPLKMIWPRLEDIIQMRSILGLRSPIHSMARLLNPCRAPAVIQGVFHPPYLAIHQHAGLALGYRSTLVIKGEGGEIERNPDAKTLAHWTRPEQDPSHGIDELPPLFERRHMKPDTLDPSALNAMWRGELDDEYGEAAVISTIELGLRAVKPESEGLAEEARKIWAERDKSLVAPYGQHESCPLG</sequence>
<dbReference type="GO" id="GO:0016740">
    <property type="term" value="F:transferase activity"/>
    <property type="evidence" value="ECO:0007669"/>
    <property type="project" value="UniProtKB-KW"/>
</dbReference>
<proteinExistence type="predicted"/>
<dbReference type="Proteomes" id="UP001501337">
    <property type="component" value="Unassembled WGS sequence"/>
</dbReference>
<keyword evidence="2 4" id="KW-0808">Transferase</keyword>
<dbReference type="InterPro" id="IPR017459">
    <property type="entry name" value="Glycosyl_Trfase_fam3_N_dom"/>
</dbReference>
<dbReference type="EMBL" id="BAABBO010000001">
    <property type="protein sequence ID" value="GAA3949384.1"/>
    <property type="molecule type" value="Genomic_DNA"/>
</dbReference>
<dbReference type="SUPFAM" id="SSF47648">
    <property type="entry name" value="Nucleoside phosphorylase/phosphoribosyltransferase N-terminal domain"/>
    <property type="match status" value="1"/>
</dbReference>
<comment type="caution">
    <text evidence="4">The sequence shown here is derived from an EMBL/GenBank/DDBJ whole genome shotgun (WGS) entry which is preliminary data.</text>
</comment>
<dbReference type="Gene3D" id="1.20.970.10">
    <property type="entry name" value="Transferase, Pyrimidine Nucleoside Phosphorylase, Chain C"/>
    <property type="match status" value="1"/>
</dbReference>
<accession>A0ABP7NNQ8</accession>
<dbReference type="PANTHER" id="PTHR43285">
    <property type="entry name" value="ANTHRANILATE PHOSPHORIBOSYLTRANSFERASE"/>
    <property type="match status" value="1"/>
</dbReference>
<feature type="domain" description="Glycosyl transferase family 3 N-terminal" evidence="3">
    <location>
        <begin position="26"/>
        <end position="85"/>
    </location>
</feature>
<evidence type="ECO:0000256" key="2">
    <source>
        <dbReference type="ARBA" id="ARBA00022679"/>
    </source>
</evidence>
<evidence type="ECO:0000313" key="5">
    <source>
        <dbReference type="Proteomes" id="UP001501337"/>
    </source>
</evidence>
<protein>
    <submittedName>
        <fullName evidence="4">Glycosyl transferase family protein</fullName>
    </submittedName>
</protein>
<dbReference type="InterPro" id="IPR035902">
    <property type="entry name" value="Nuc_phospho_transferase"/>
</dbReference>